<name>A0ABU3LFC7_9FLAO</name>
<reference evidence="1 2" key="1">
    <citation type="submission" date="2023-09" db="EMBL/GenBank/DDBJ databases">
        <title>Novel taxa isolated from Blanes Bay.</title>
        <authorList>
            <person name="Rey-Velasco X."/>
            <person name="Lucena T."/>
        </authorList>
    </citation>
    <scope>NUCLEOTIDE SEQUENCE [LARGE SCALE GENOMIC DNA]</scope>
    <source>
        <strain evidence="1 2">S356</strain>
    </source>
</reference>
<comment type="caution">
    <text evidence="1">The sequence shown here is derived from an EMBL/GenBank/DDBJ whole genome shotgun (WGS) entry which is preliminary data.</text>
</comment>
<dbReference type="EMBL" id="JAVTTO010000003">
    <property type="protein sequence ID" value="MDT7832292.1"/>
    <property type="molecule type" value="Genomic_DNA"/>
</dbReference>
<gene>
    <name evidence="1" type="ORF">RQM59_07865</name>
</gene>
<evidence type="ECO:0000313" key="2">
    <source>
        <dbReference type="Proteomes" id="UP001257277"/>
    </source>
</evidence>
<dbReference type="RefSeq" id="WP_349241552.1">
    <property type="nucleotide sequence ID" value="NZ_JAVTTO010000003.1"/>
</dbReference>
<dbReference type="Proteomes" id="UP001257277">
    <property type="component" value="Unassembled WGS sequence"/>
</dbReference>
<evidence type="ECO:0008006" key="3">
    <source>
        <dbReference type="Google" id="ProtNLM"/>
    </source>
</evidence>
<dbReference type="PROSITE" id="PS51257">
    <property type="entry name" value="PROKAR_LIPOPROTEIN"/>
    <property type="match status" value="1"/>
</dbReference>
<sequence length="173" mass="20064">MKKYVPLLLVVVILSCKTAKQHQSDAPLEVDKSINLYAFIGKKISVDEFEVKNKIVYSIDSITNDTIKNTSVAMDRGFNATYQVLKPVFNDLKVDTIQFKVFNHYGRPYFEKHKTALLYISKGDGYFYLQKYQYDVVKKKKGIWKGKKGRSLQELFNAKKQGVFKARELFSKK</sequence>
<proteinExistence type="predicted"/>
<accession>A0ABU3LFC7</accession>
<keyword evidence="2" id="KW-1185">Reference proteome</keyword>
<evidence type="ECO:0000313" key="1">
    <source>
        <dbReference type="EMBL" id="MDT7832292.1"/>
    </source>
</evidence>
<organism evidence="1 2">
    <name type="scientific">Asprobacillus argus</name>
    <dbReference type="NCBI Taxonomy" id="3076534"/>
    <lineage>
        <taxon>Bacteria</taxon>
        <taxon>Pseudomonadati</taxon>
        <taxon>Bacteroidota</taxon>
        <taxon>Flavobacteriia</taxon>
        <taxon>Flavobacteriales</taxon>
        <taxon>Flavobacteriaceae</taxon>
        <taxon>Asprobacillus</taxon>
    </lineage>
</organism>
<protein>
    <recommendedName>
        <fullName evidence="3">TNase-like domain-containing protein</fullName>
    </recommendedName>
</protein>